<dbReference type="InterPro" id="IPR015927">
    <property type="entry name" value="Peptidase_S24_S26A/B/C"/>
</dbReference>
<reference evidence="6" key="1">
    <citation type="submission" date="2019-09" db="EMBL/GenBank/DDBJ databases">
        <title>Distinct polysaccharide growth profiles of human intestinal Prevotella copri isolates.</title>
        <authorList>
            <person name="Fehlner-Peach H."/>
            <person name="Magnabosco C."/>
            <person name="Raghavan V."/>
            <person name="Scher J.U."/>
            <person name="Tett A."/>
            <person name="Cox L.M."/>
            <person name="Gottsegen C."/>
            <person name="Watters A."/>
            <person name="Wiltshire- Gordon J.D."/>
            <person name="Segata N."/>
            <person name="Bonneau R."/>
            <person name="Littman D.R."/>
        </authorList>
    </citation>
    <scope>NUCLEOTIDE SEQUENCE [LARGE SCALE GENOMIC DNA]</scope>
    <source>
        <strain evidence="6">iA624</strain>
    </source>
</reference>
<comment type="caution">
    <text evidence="5">The sequence shown here is derived from an EMBL/GenBank/DDBJ whole genome shotgun (WGS) entry which is preliminary data.</text>
</comment>
<dbReference type="AlphaFoldDB" id="A0AA91A4Q1"/>
<gene>
    <name evidence="5" type="ORF">F7D57_04495</name>
</gene>
<dbReference type="CDD" id="cd06529">
    <property type="entry name" value="S24_LexA-like"/>
    <property type="match status" value="1"/>
</dbReference>
<evidence type="ECO:0000313" key="5">
    <source>
        <dbReference type="EMBL" id="MQO08991.1"/>
    </source>
</evidence>
<organism evidence="5 6">
    <name type="scientific">Segatella copri</name>
    <dbReference type="NCBI Taxonomy" id="165179"/>
    <lineage>
        <taxon>Bacteria</taxon>
        <taxon>Pseudomonadati</taxon>
        <taxon>Bacteroidota</taxon>
        <taxon>Bacteroidia</taxon>
        <taxon>Bacteroidales</taxon>
        <taxon>Prevotellaceae</taxon>
        <taxon>Segatella</taxon>
    </lineage>
</organism>
<protein>
    <recommendedName>
        <fullName evidence="4">Peptidase S24/S26A/S26B/S26C domain-containing protein</fullName>
    </recommendedName>
</protein>
<dbReference type="PANTHER" id="PTHR40661:SF1">
    <property type="entry name" value="HTH CRO_C1-TYPE DOMAIN-CONTAINING PROTEIN"/>
    <property type="match status" value="1"/>
</dbReference>
<evidence type="ECO:0000259" key="4">
    <source>
        <dbReference type="Pfam" id="PF00717"/>
    </source>
</evidence>
<dbReference type="EMBL" id="VZBP01000055">
    <property type="protein sequence ID" value="MQO08991.1"/>
    <property type="molecule type" value="Genomic_DNA"/>
</dbReference>
<name>A0AA91A4Q1_9BACT</name>
<evidence type="ECO:0000256" key="3">
    <source>
        <dbReference type="ARBA" id="ARBA00023163"/>
    </source>
</evidence>
<dbReference type="InterPro" id="IPR039418">
    <property type="entry name" value="LexA-like"/>
</dbReference>
<dbReference type="InterPro" id="IPR010982">
    <property type="entry name" value="Lambda_DNA-bd_dom_sf"/>
</dbReference>
<keyword evidence="3" id="KW-0804">Transcription</keyword>
<dbReference type="InterPro" id="IPR036286">
    <property type="entry name" value="LexA/Signal_pep-like_sf"/>
</dbReference>
<dbReference type="SUPFAM" id="SSF51306">
    <property type="entry name" value="LexA/Signal peptidase"/>
    <property type="match status" value="1"/>
</dbReference>
<evidence type="ECO:0000313" key="6">
    <source>
        <dbReference type="Proteomes" id="UP000405805"/>
    </source>
</evidence>
<dbReference type="PANTHER" id="PTHR40661">
    <property type="match status" value="1"/>
</dbReference>
<evidence type="ECO:0000256" key="2">
    <source>
        <dbReference type="ARBA" id="ARBA00023125"/>
    </source>
</evidence>
<evidence type="ECO:0000256" key="1">
    <source>
        <dbReference type="ARBA" id="ARBA00023015"/>
    </source>
</evidence>
<accession>A0AA91A4Q1</accession>
<dbReference type="Gene3D" id="1.10.260.40">
    <property type="entry name" value="lambda repressor-like DNA-binding domains"/>
    <property type="match status" value="1"/>
</dbReference>
<dbReference type="GO" id="GO:0003677">
    <property type="term" value="F:DNA binding"/>
    <property type="evidence" value="ECO:0007669"/>
    <property type="project" value="UniProtKB-KW"/>
</dbReference>
<dbReference type="Pfam" id="PF00717">
    <property type="entry name" value="Peptidase_S24"/>
    <property type="match status" value="1"/>
</dbReference>
<dbReference type="Gene3D" id="2.10.109.10">
    <property type="entry name" value="Umud Fragment, subunit A"/>
    <property type="match status" value="1"/>
</dbReference>
<sequence length="236" mass="27094">MNKIEILNALIDYYSGGIKAKFAEKIGVKPQTINTWLLRGSFDTELIYSKCEYISGDWLLTGEGEMFRNRCSDKHFESICKENEQNISHNKESLTLNTPKLADDPDVGKPYYDVDFIGGFTEILNSQVSVPATNIVIRDFEKADLWCNVTGHSMEPKINHGDIIALRQCTLDDVQYGEIYAVVLDTIRTIKILRKSDDPDKFRFIPINLQEYDEQEYPKSRILNIFEVIGSISKFF</sequence>
<feature type="domain" description="Peptidase S24/S26A/S26B/S26C" evidence="4">
    <location>
        <begin position="126"/>
        <end position="230"/>
    </location>
</feature>
<dbReference type="Proteomes" id="UP000405805">
    <property type="component" value="Unassembled WGS sequence"/>
</dbReference>
<keyword evidence="2" id="KW-0238">DNA-binding</keyword>
<keyword evidence="1" id="KW-0805">Transcription regulation</keyword>
<dbReference type="RefSeq" id="WP_153096495.1">
    <property type="nucleotide sequence ID" value="NZ_VZBP01000055.1"/>
</dbReference>
<proteinExistence type="predicted"/>